<protein>
    <submittedName>
        <fullName evidence="2">Uncharacterized protein</fullName>
    </submittedName>
</protein>
<evidence type="ECO:0000313" key="3">
    <source>
        <dbReference type="Proteomes" id="UP000199032"/>
    </source>
</evidence>
<dbReference type="RefSeq" id="WP_176698214.1">
    <property type="nucleotide sequence ID" value="NZ_CZQA01000014.1"/>
</dbReference>
<dbReference type="Proteomes" id="UP000199032">
    <property type="component" value="Unassembled WGS sequence"/>
</dbReference>
<keyword evidence="1" id="KW-0812">Transmembrane</keyword>
<keyword evidence="3" id="KW-1185">Reference proteome</keyword>
<accession>A0A0S4LPX7</accession>
<sequence>MTAAGSLSRVLWFFRGVLARPWCYEAGLVLILLHGVGLIVAMMLSGLTV</sequence>
<organism evidence="2 3">
    <name type="scientific">Candidatus Nitrospira nitrosa</name>
    <dbReference type="NCBI Taxonomy" id="1742972"/>
    <lineage>
        <taxon>Bacteria</taxon>
        <taxon>Pseudomonadati</taxon>
        <taxon>Nitrospirota</taxon>
        <taxon>Nitrospiria</taxon>
        <taxon>Nitrospirales</taxon>
        <taxon>Nitrospiraceae</taxon>
        <taxon>Nitrospira</taxon>
    </lineage>
</organism>
<gene>
    <name evidence="2" type="ORF">COMA1_80123</name>
</gene>
<keyword evidence="1" id="KW-0472">Membrane</keyword>
<evidence type="ECO:0000256" key="1">
    <source>
        <dbReference type="SAM" id="Phobius"/>
    </source>
</evidence>
<proteinExistence type="predicted"/>
<keyword evidence="1" id="KW-1133">Transmembrane helix</keyword>
<name>A0A0S4LPX7_9BACT</name>
<dbReference type="AlphaFoldDB" id="A0A0S4LPX7"/>
<dbReference type="EMBL" id="CZQA01000014">
    <property type="protein sequence ID" value="CUS39639.1"/>
    <property type="molecule type" value="Genomic_DNA"/>
</dbReference>
<reference evidence="2 3" key="1">
    <citation type="submission" date="2015-10" db="EMBL/GenBank/DDBJ databases">
        <authorList>
            <person name="Gilbert D.G."/>
        </authorList>
    </citation>
    <scope>NUCLEOTIDE SEQUENCE [LARGE SCALE GENOMIC DNA]</scope>
    <source>
        <strain evidence="2">COMA1</strain>
    </source>
</reference>
<evidence type="ECO:0000313" key="2">
    <source>
        <dbReference type="EMBL" id="CUS39639.1"/>
    </source>
</evidence>
<dbReference type="STRING" id="1742972.COMA1_80123"/>
<feature type="transmembrane region" description="Helical" evidence="1">
    <location>
        <begin position="29"/>
        <end position="47"/>
    </location>
</feature>